<comment type="subunit">
    <text evidence="4">Homodimer.</text>
</comment>
<feature type="binding site" evidence="4 6">
    <location>
        <position position="109"/>
    </location>
    <ligand>
        <name>substrate</name>
    </ligand>
</feature>
<evidence type="ECO:0000256" key="2">
    <source>
        <dbReference type="ARBA" id="ARBA00022694"/>
    </source>
</evidence>
<gene>
    <name evidence="4 9" type="primary">truA</name>
    <name evidence="9" type="ORF">JL102_00405</name>
</gene>
<evidence type="ECO:0000256" key="3">
    <source>
        <dbReference type="ARBA" id="ARBA00023235"/>
    </source>
</evidence>
<dbReference type="FunFam" id="3.30.70.580:FF:000001">
    <property type="entry name" value="tRNA pseudouridine synthase A"/>
    <property type="match status" value="1"/>
</dbReference>
<evidence type="ECO:0000313" key="9">
    <source>
        <dbReference type="EMBL" id="MBL3654573.1"/>
    </source>
</evidence>
<dbReference type="Proteomes" id="UP000659388">
    <property type="component" value="Unassembled WGS sequence"/>
</dbReference>
<feature type="domain" description="Pseudouridine synthase I TruA alpha/beta" evidence="8">
    <location>
        <begin position="8"/>
        <end position="102"/>
    </location>
</feature>
<keyword evidence="2 4" id="KW-0819">tRNA processing</keyword>
<feature type="active site" description="Nucleophile" evidence="4 5">
    <location>
        <position position="51"/>
    </location>
</feature>
<dbReference type="Gene3D" id="3.30.70.660">
    <property type="entry name" value="Pseudouridine synthase I, catalytic domain, C-terminal subdomain"/>
    <property type="match status" value="1"/>
</dbReference>
<dbReference type="CDD" id="cd02570">
    <property type="entry name" value="PseudoU_synth_EcTruA"/>
    <property type="match status" value="1"/>
</dbReference>
<dbReference type="HAMAP" id="MF_00171">
    <property type="entry name" value="TruA"/>
    <property type="match status" value="1"/>
</dbReference>
<dbReference type="GO" id="GO:0031119">
    <property type="term" value="P:tRNA pseudouridine synthesis"/>
    <property type="evidence" value="ECO:0007669"/>
    <property type="project" value="UniProtKB-UniRule"/>
</dbReference>
<dbReference type="EC" id="5.4.99.12" evidence="4"/>
<dbReference type="GO" id="GO:0160147">
    <property type="term" value="F:tRNA pseudouridine(38-40) synthase activity"/>
    <property type="evidence" value="ECO:0007669"/>
    <property type="project" value="UniProtKB-EC"/>
</dbReference>
<comment type="function">
    <text evidence="4">Formation of pseudouridine at positions 38, 39 and 40 in the anticodon stem and loop of transfer RNAs.</text>
</comment>
<dbReference type="Gene3D" id="3.30.70.580">
    <property type="entry name" value="Pseudouridine synthase I, catalytic domain, N-terminal subdomain"/>
    <property type="match status" value="1"/>
</dbReference>
<sequence length="247" mass="28506">MRYFFEISYHGKKYHGWQRQKNAISVQQVVEDAMSLILNQSIVITGSGRTDTGVHCKQQFFHADLEQEIDTGKLRYNLNSYLPEDISINAIFAVNEEAHARFTATSRSYEYYVSKQKNPFYHDMSFIFVKPMDITTMNQAASLLIGEHDFESFSKVKTDVNNFWCNITEAVWMDHEEYYVFHISANRFLRGMVRAIVGTLFLVGSGKLSINDFQQIINNKNRRDAGAAAPPQGLFLTRVVYPEDTRL</sequence>
<evidence type="ECO:0000256" key="1">
    <source>
        <dbReference type="ARBA" id="ARBA00009375"/>
    </source>
</evidence>
<name>A0A937F5V2_9BACT</name>
<comment type="caution">
    <text evidence="9">The sequence shown here is derived from an EMBL/GenBank/DDBJ whole genome shotgun (WGS) entry which is preliminary data.</text>
</comment>
<proteinExistence type="inferred from homology"/>
<evidence type="ECO:0000259" key="8">
    <source>
        <dbReference type="Pfam" id="PF01416"/>
    </source>
</evidence>
<keyword evidence="3 4" id="KW-0413">Isomerase</keyword>
<dbReference type="InterPro" id="IPR020097">
    <property type="entry name" value="PsdUridine_synth_TruA_a/b_dom"/>
</dbReference>
<comment type="catalytic activity">
    <reaction evidence="4 7">
        <text>uridine(38/39/40) in tRNA = pseudouridine(38/39/40) in tRNA</text>
        <dbReference type="Rhea" id="RHEA:22376"/>
        <dbReference type="Rhea" id="RHEA-COMP:10085"/>
        <dbReference type="Rhea" id="RHEA-COMP:10087"/>
        <dbReference type="ChEBI" id="CHEBI:65314"/>
        <dbReference type="ChEBI" id="CHEBI:65315"/>
        <dbReference type="EC" id="5.4.99.12"/>
    </reaction>
</comment>
<dbReference type="SUPFAM" id="SSF55120">
    <property type="entry name" value="Pseudouridine synthase"/>
    <property type="match status" value="1"/>
</dbReference>
<organism evidence="9 10">
    <name type="scientific">Fulvivirga sediminis</name>
    <dbReference type="NCBI Taxonomy" id="2803949"/>
    <lineage>
        <taxon>Bacteria</taxon>
        <taxon>Pseudomonadati</taxon>
        <taxon>Bacteroidota</taxon>
        <taxon>Cytophagia</taxon>
        <taxon>Cytophagales</taxon>
        <taxon>Fulvivirgaceae</taxon>
        <taxon>Fulvivirga</taxon>
    </lineage>
</organism>
<accession>A0A937F5V2</accession>
<dbReference type="GO" id="GO:0003723">
    <property type="term" value="F:RNA binding"/>
    <property type="evidence" value="ECO:0007669"/>
    <property type="project" value="InterPro"/>
</dbReference>
<dbReference type="InterPro" id="IPR001406">
    <property type="entry name" value="PsdUridine_synth_TruA"/>
</dbReference>
<dbReference type="PANTHER" id="PTHR11142">
    <property type="entry name" value="PSEUDOURIDYLATE SYNTHASE"/>
    <property type="match status" value="1"/>
</dbReference>
<dbReference type="PIRSF" id="PIRSF001430">
    <property type="entry name" value="tRNA_psdUrid_synth"/>
    <property type="match status" value="1"/>
</dbReference>
<dbReference type="InterPro" id="IPR020095">
    <property type="entry name" value="PsdUridine_synth_TruA_C"/>
</dbReference>
<dbReference type="InterPro" id="IPR020094">
    <property type="entry name" value="TruA/RsuA/RluB/E/F_N"/>
</dbReference>
<protein>
    <recommendedName>
        <fullName evidence="4">tRNA pseudouridine synthase A</fullName>
        <ecNumber evidence="4">5.4.99.12</ecNumber>
    </recommendedName>
    <alternativeName>
        <fullName evidence="4">tRNA pseudouridine(38-40) synthase</fullName>
    </alternativeName>
    <alternativeName>
        <fullName evidence="4">tRNA pseudouridylate synthase I</fullName>
    </alternativeName>
    <alternativeName>
        <fullName evidence="4">tRNA-uridine isomerase I</fullName>
    </alternativeName>
</protein>
<evidence type="ECO:0000313" key="10">
    <source>
        <dbReference type="Proteomes" id="UP000659388"/>
    </source>
</evidence>
<dbReference type="PANTHER" id="PTHR11142:SF0">
    <property type="entry name" value="TRNA PSEUDOURIDINE SYNTHASE-LIKE 1"/>
    <property type="match status" value="1"/>
</dbReference>
<dbReference type="Pfam" id="PF01416">
    <property type="entry name" value="PseudoU_synth_1"/>
    <property type="match status" value="2"/>
</dbReference>
<dbReference type="EMBL" id="JAESIY010000001">
    <property type="protein sequence ID" value="MBL3654573.1"/>
    <property type="molecule type" value="Genomic_DNA"/>
</dbReference>
<evidence type="ECO:0000256" key="4">
    <source>
        <dbReference type="HAMAP-Rule" id="MF_00171"/>
    </source>
</evidence>
<comment type="similarity">
    <text evidence="1 4 7">Belongs to the tRNA pseudouridine synthase TruA family.</text>
</comment>
<evidence type="ECO:0000256" key="5">
    <source>
        <dbReference type="PIRSR" id="PIRSR001430-1"/>
    </source>
</evidence>
<feature type="domain" description="Pseudouridine synthase I TruA alpha/beta" evidence="8">
    <location>
        <begin position="140"/>
        <end position="242"/>
    </location>
</feature>
<dbReference type="RefSeq" id="WP_202241478.1">
    <property type="nucleotide sequence ID" value="NZ_JAESIY010000001.1"/>
</dbReference>
<comment type="caution">
    <text evidence="4">Lacks conserved residue(s) required for the propagation of feature annotation.</text>
</comment>
<dbReference type="AlphaFoldDB" id="A0A937F5V2"/>
<reference evidence="9" key="1">
    <citation type="submission" date="2021-01" db="EMBL/GenBank/DDBJ databases">
        <title>Fulvivirga kasyanovii gen. nov., sp nov., a novel member of the phylum Bacteroidetes isolated from seawater in a mussel farm.</title>
        <authorList>
            <person name="Zhao L.-H."/>
            <person name="Wang Z.-J."/>
        </authorList>
    </citation>
    <scope>NUCLEOTIDE SEQUENCE</scope>
    <source>
        <strain evidence="9">2943</strain>
    </source>
</reference>
<evidence type="ECO:0000256" key="7">
    <source>
        <dbReference type="RuleBase" id="RU003792"/>
    </source>
</evidence>
<keyword evidence="10" id="KW-1185">Reference proteome</keyword>
<evidence type="ECO:0000256" key="6">
    <source>
        <dbReference type="PIRSR" id="PIRSR001430-2"/>
    </source>
</evidence>
<dbReference type="NCBIfam" id="TIGR00071">
    <property type="entry name" value="hisT_truA"/>
    <property type="match status" value="1"/>
</dbReference>
<dbReference type="InterPro" id="IPR020103">
    <property type="entry name" value="PsdUridine_synth_cat_dom_sf"/>
</dbReference>